<dbReference type="InterPro" id="IPR000257">
    <property type="entry name" value="Uroporphyrinogen_deCOase"/>
</dbReference>
<dbReference type="Pfam" id="PF01208">
    <property type="entry name" value="URO-D"/>
    <property type="match status" value="1"/>
</dbReference>
<evidence type="ECO:0000256" key="4">
    <source>
        <dbReference type="ARBA" id="ARBA00012288"/>
    </source>
</evidence>
<dbReference type="SUPFAM" id="SSF51726">
    <property type="entry name" value="UROD/MetE-like"/>
    <property type="match status" value="1"/>
</dbReference>
<keyword evidence="6 8" id="KW-0456">Lyase</keyword>
<dbReference type="GO" id="GO:0006782">
    <property type="term" value="P:protoporphyrinogen IX biosynthetic process"/>
    <property type="evidence" value="ECO:0007669"/>
    <property type="project" value="UniProtKB-UniRule"/>
</dbReference>
<evidence type="ECO:0000256" key="9">
    <source>
        <dbReference type="RuleBase" id="RU000554"/>
    </source>
</evidence>
<dbReference type="RefSeq" id="WP_006105115.1">
    <property type="nucleotide sequence ID" value="NZ_DS989868.1"/>
</dbReference>
<evidence type="ECO:0000256" key="6">
    <source>
        <dbReference type="ARBA" id="ARBA00023239"/>
    </source>
</evidence>
<dbReference type="EC" id="4.1.1.37" evidence="4 8"/>
<feature type="binding site" evidence="8">
    <location>
        <position position="154"/>
    </location>
    <ligand>
        <name>substrate</name>
    </ligand>
</feature>
<accession>B4W1N7</accession>
<feature type="binding site" evidence="8">
    <location>
        <position position="324"/>
    </location>
    <ligand>
        <name>substrate</name>
    </ligand>
</feature>
<dbReference type="PANTHER" id="PTHR21091">
    <property type="entry name" value="METHYLTETRAHYDROFOLATE:HOMOCYSTEINE METHYLTRANSFERASE RELATED"/>
    <property type="match status" value="1"/>
</dbReference>
<comment type="function">
    <text evidence="8">Catalyzes the decarboxylation of four acetate groups of uroporphyrinogen-III to yield coproporphyrinogen-III.</text>
</comment>
<keyword evidence="7 8" id="KW-0627">Porphyrin biosynthesis</keyword>
<evidence type="ECO:0000313" key="13">
    <source>
        <dbReference type="EMBL" id="EDX71970.1"/>
    </source>
</evidence>
<feature type="binding site" evidence="8">
    <location>
        <position position="209"/>
    </location>
    <ligand>
        <name>substrate</name>
    </ligand>
</feature>
<evidence type="ECO:0000256" key="2">
    <source>
        <dbReference type="ARBA" id="ARBA00009935"/>
    </source>
</evidence>
<dbReference type="HAMAP" id="MF_00218">
    <property type="entry name" value="URO_D"/>
    <property type="match status" value="1"/>
</dbReference>
<dbReference type="HOGENOM" id="CLU_040933_0_2_3"/>
<feature type="binding site" evidence="8">
    <location>
        <position position="78"/>
    </location>
    <ligand>
        <name>substrate</name>
    </ligand>
</feature>
<keyword evidence="14" id="KW-1185">Reference proteome</keyword>
<dbReference type="STRING" id="118168.MC7420_5114"/>
<comment type="subunit">
    <text evidence="3 8">Homodimer.</text>
</comment>
<evidence type="ECO:0000256" key="1">
    <source>
        <dbReference type="ARBA" id="ARBA00004804"/>
    </source>
</evidence>
<dbReference type="PROSITE" id="PS00907">
    <property type="entry name" value="UROD_2"/>
    <property type="match status" value="1"/>
</dbReference>
<dbReference type="FunFam" id="3.20.20.210:FF:000006">
    <property type="entry name" value="Uroporphyrinogen decarboxylase"/>
    <property type="match status" value="1"/>
</dbReference>
<proteinExistence type="inferred from homology"/>
<dbReference type="AlphaFoldDB" id="B4W1N7"/>
<dbReference type="UniPathway" id="UPA00251">
    <property type="reaction ID" value="UER00321"/>
</dbReference>
<dbReference type="NCBIfam" id="TIGR01464">
    <property type="entry name" value="hemE"/>
    <property type="match status" value="1"/>
</dbReference>
<feature type="domain" description="Uroporphyrinogen decarboxylase (URO-D)" evidence="12">
    <location>
        <begin position="142"/>
        <end position="158"/>
    </location>
</feature>
<keyword evidence="8" id="KW-0963">Cytoplasm</keyword>
<keyword evidence="5 8" id="KW-0210">Decarboxylase</keyword>
<organism evidence="13 14">
    <name type="scientific">Coleofasciculus chthonoplastes PCC 7420</name>
    <dbReference type="NCBI Taxonomy" id="118168"/>
    <lineage>
        <taxon>Bacteria</taxon>
        <taxon>Bacillati</taxon>
        <taxon>Cyanobacteriota</taxon>
        <taxon>Cyanophyceae</taxon>
        <taxon>Coleofasciculales</taxon>
        <taxon>Coleofasciculaceae</taxon>
        <taxon>Coleofasciculus</taxon>
    </lineage>
</organism>
<evidence type="ECO:0000256" key="7">
    <source>
        <dbReference type="ARBA" id="ARBA00023244"/>
    </source>
</evidence>
<comment type="caution">
    <text evidence="8">Lacks conserved residue(s) required for the propagation of feature annotation.</text>
</comment>
<evidence type="ECO:0000256" key="5">
    <source>
        <dbReference type="ARBA" id="ARBA00022793"/>
    </source>
</evidence>
<gene>
    <name evidence="8" type="primary">hemE</name>
    <name evidence="13" type="ORF">MC7420_5114</name>
</gene>
<dbReference type="OrthoDB" id="9806656at2"/>
<dbReference type="Proteomes" id="UP000003835">
    <property type="component" value="Unassembled WGS sequence"/>
</dbReference>
<comment type="pathway">
    <text evidence="1 8 9">Porphyrin-containing compound metabolism; protoporphyrin-IX biosynthesis; coproporphyrinogen-III from 5-aminolevulinate: step 4/4.</text>
</comment>
<reference evidence="13 14" key="1">
    <citation type="submission" date="2008-07" db="EMBL/GenBank/DDBJ databases">
        <authorList>
            <person name="Tandeau de Marsac N."/>
            <person name="Ferriera S."/>
            <person name="Johnson J."/>
            <person name="Kravitz S."/>
            <person name="Beeson K."/>
            <person name="Sutton G."/>
            <person name="Rogers Y.-H."/>
            <person name="Friedman R."/>
            <person name="Frazier M."/>
            <person name="Venter J.C."/>
        </authorList>
    </citation>
    <scope>NUCLEOTIDE SEQUENCE [LARGE SCALE GENOMIC DNA]</scope>
    <source>
        <strain evidence="13 14">PCC 7420</strain>
    </source>
</reference>
<comment type="catalytic activity">
    <reaction evidence="8 9">
        <text>uroporphyrinogen III + 4 H(+) = coproporphyrinogen III + 4 CO2</text>
        <dbReference type="Rhea" id="RHEA:19865"/>
        <dbReference type="ChEBI" id="CHEBI:15378"/>
        <dbReference type="ChEBI" id="CHEBI:16526"/>
        <dbReference type="ChEBI" id="CHEBI:57308"/>
        <dbReference type="ChEBI" id="CHEBI:57309"/>
        <dbReference type="EC" id="4.1.1.37"/>
    </reaction>
</comment>
<protein>
    <recommendedName>
        <fullName evidence="4 8">Uroporphyrinogen decarboxylase</fullName>
        <shortName evidence="8">UPD</shortName>
        <shortName evidence="8">URO-D</shortName>
        <ecNumber evidence="4 8">4.1.1.37</ecNumber>
    </recommendedName>
</protein>
<evidence type="ECO:0000259" key="11">
    <source>
        <dbReference type="PROSITE" id="PS00906"/>
    </source>
</evidence>
<dbReference type="GO" id="GO:0005737">
    <property type="term" value="C:cytoplasm"/>
    <property type="evidence" value="ECO:0007669"/>
    <property type="project" value="UniProtKB-SubCell"/>
</dbReference>
<evidence type="ECO:0000256" key="10">
    <source>
        <dbReference type="RuleBase" id="RU004169"/>
    </source>
</evidence>
<evidence type="ECO:0000256" key="8">
    <source>
        <dbReference type="HAMAP-Rule" id="MF_00218"/>
    </source>
</evidence>
<dbReference type="CDD" id="cd00717">
    <property type="entry name" value="URO-D"/>
    <property type="match status" value="1"/>
</dbReference>
<dbReference type="Gene3D" id="3.20.20.210">
    <property type="match status" value="1"/>
</dbReference>
<feature type="domain" description="Uroporphyrinogen decarboxylase (URO-D)" evidence="11">
    <location>
        <begin position="23"/>
        <end position="32"/>
    </location>
</feature>
<name>B4W1N7_9CYAN</name>
<dbReference type="GO" id="GO:0004853">
    <property type="term" value="F:uroporphyrinogen decarboxylase activity"/>
    <property type="evidence" value="ECO:0007669"/>
    <property type="project" value="UniProtKB-UniRule"/>
</dbReference>
<dbReference type="PROSITE" id="PS00906">
    <property type="entry name" value="UROD_1"/>
    <property type="match status" value="1"/>
</dbReference>
<evidence type="ECO:0000313" key="14">
    <source>
        <dbReference type="Proteomes" id="UP000003835"/>
    </source>
</evidence>
<comment type="similarity">
    <text evidence="2 8 10">Belongs to the uroporphyrinogen decarboxylase family.</text>
</comment>
<evidence type="ECO:0000259" key="12">
    <source>
        <dbReference type="PROSITE" id="PS00907"/>
    </source>
</evidence>
<dbReference type="InterPro" id="IPR006361">
    <property type="entry name" value="Uroporphyrinogen_deCO2ase_HemE"/>
</dbReference>
<feature type="binding site" evidence="8">
    <location>
        <begin position="28"/>
        <end position="32"/>
    </location>
    <ligand>
        <name>substrate</name>
    </ligand>
</feature>
<evidence type="ECO:0000256" key="3">
    <source>
        <dbReference type="ARBA" id="ARBA00011738"/>
    </source>
</evidence>
<dbReference type="InterPro" id="IPR038071">
    <property type="entry name" value="UROD/MetE-like_sf"/>
</dbReference>
<sequence length="353" mass="39383">MAGLTQVPYLLRAARGEKLERPPVWMMRQAGRYMKAYRDLRDKYPSFRERSEIPEIAIEISLQPWKAFRPDGVILFSDILTPLPGVGIPFDIVESKGPIIDPPIRSQAQIDGLHPLELEKLTFVGEILQALRQEVGNEAAVLGFVGAPWTLAAYAIEGKSSKNYSIIKGMAFSQPAMLHEFLGKIADAIAVYVRYQIDNGAQVVQLFDSWAGQLSPQDYDTFALPYQQRVVEQVKATHPDTPLILYISGSAGILERMGKSGVDIISVDWTVDMAEARQRLGYKMNVQGNMDPGVLFGSQDFIRDRILDTIRKAGNRGHIFNLGHGVLPGTPEDNVRFFFETAKQVDQLLTVHA</sequence>
<dbReference type="eggNOG" id="COG0407">
    <property type="taxonomic scope" value="Bacteria"/>
</dbReference>
<feature type="site" description="Transition state stabilizer" evidence="8">
    <location>
        <position position="78"/>
    </location>
</feature>
<dbReference type="PANTHER" id="PTHR21091:SF169">
    <property type="entry name" value="UROPORPHYRINOGEN DECARBOXYLASE"/>
    <property type="match status" value="1"/>
</dbReference>
<dbReference type="EMBL" id="DS989868">
    <property type="protein sequence ID" value="EDX71970.1"/>
    <property type="molecule type" value="Genomic_DNA"/>
</dbReference>
<comment type="subcellular location">
    <subcellularLocation>
        <location evidence="8">Cytoplasm</location>
    </subcellularLocation>
</comment>